<proteinExistence type="predicted"/>
<dbReference type="InterPro" id="IPR051448">
    <property type="entry name" value="CdaR-like_regulators"/>
</dbReference>
<sequence>MRELLGRVGALDPQAEAAVKVIAYFDRLHGAGLEPLVRGAAGLSGLPAALVDPARALTLRARPDGHLTRTALPDPDPAWPHTAVGTAVLWVETTDPAGPVLAMVLERAAAAIGDHLDRTPPPAPPLAALLTDPDRDETERLAAARRAGLPPATRLSALAPHRGPVRLIAPGEDPGAARAGIGPAAPVADLPSSLADARRALRFTATGTGTDPGPVLVRAEHVGALLTLADTARPDTPPPPDVAALDRLARDSTALIALADALATAPSVRAAAAALGVHHSTAQQGLERAERLLGWNVRTVPGRLRLQIALQVRRLYLPD</sequence>
<dbReference type="Pfam" id="PF13556">
    <property type="entry name" value="HTH_30"/>
    <property type="match status" value="1"/>
</dbReference>
<evidence type="ECO:0000259" key="1">
    <source>
        <dbReference type="Pfam" id="PF13556"/>
    </source>
</evidence>
<gene>
    <name evidence="2" type="ORF">RM479_17540</name>
</gene>
<dbReference type="Gene3D" id="1.10.10.2840">
    <property type="entry name" value="PucR C-terminal helix-turn-helix domain"/>
    <property type="match status" value="1"/>
</dbReference>
<dbReference type="PANTHER" id="PTHR33744:SF7">
    <property type="entry name" value="PUCR FAMILY TRANSCRIPTIONAL REGULATOR"/>
    <property type="match status" value="1"/>
</dbReference>
<accession>A0ABU2MCD0</accession>
<dbReference type="PANTHER" id="PTHR33744">
    <property type="entry name" value="CARBOHYDRATE DIACID REGULATOR"/>
    <property type="match status" value="1"/>
</dbReference>
<dbReference type="Proteomes" id="UP001183390">
    <property type="component" value="Unassembled WGS sequence"/>
</dbReference>
<name>A0ABU2MCD0_9ACTN</name>
<protein>
    <submittedName>
        <fullName evidence="2">Helix-turn-helix domain-containing protein</fullName>
    </submittedName>
</protein>
<evidence type="ECO:0000313" key="2">
    <source>
        <dbReference type="EMBL" id="MDT0330220.1"/>
    </source>
</evidence>
<reference evidence="3" key="1">
    <citation type="submission" date="2023-07" db="EMBL/GenBank/DDBJ databases">
        <title>30 novel species of actinomycetes from the DSMZ collection.</title>
        <authorList>
            <person name="Nouioui I."/>
        </authorList>
    </citation>
    <scope>NUCLEOTIDE SEQUENCE [LARGE SCALE GENOMIC DNA]</scope>
    <source>
        <strain evidence="3">DSM 44743</strain>
    </source>
</reference>
<dbReference type="InterPro" id="IPR042070">
    <property type="entry name" value="PucR_C-HTH_sf"/>
</dbReference>
<evidence type="ECO:0000313" key="3">
    <source>
        <dbReference type="Proteomes" id="UP001183390"/>
    </source>
</evidence>
<dbReference type="RefSeq" id="WP_311512795.1">
    <property type="nucleotide sequence ID" value="NZ_JAVREP010000011.1"/>
</dbReference>
<dbReference type="InterPro" id="IPR025736">
    <property type="entry name" value="PucR_C-HTH_dom"/>
</dbReference>
<dbReference type="EMBL" id="JAVREP010000011">
    <property type="protein sequence ID" value="MDT0330220.1"/>
    <property type="molecule type" value="Genomic_DNA"/>
</dbReference>
<comment type="caution">
    <text evidence="2">The sequence shown here is derived from an EMBL/GenBank/DDBJ whole genome shotgun (WGS) entry which is preliminary data.</text>
</comment>
<feature type="domain" description="PucR C-terminal helix-turn-helix" evidence="1">
    <location>
        <begin position="262"/>
        <end position="311"/>
    </location>
</feature>
<keyword evidence="3" id="KW-1185">Reference proteome</keyword>
<organism evidence="2 3">
    <name type="scientific">Nocardiopsis lambiniae</name>
    <dbReference type="NCBI Taxonomy" id="3075539"/>
    <lineage>
        <taxon>Bacteria</taxon>
        <taxon>Bacillati</taxon>
        <taxon>Actinomycetota</taxon>
        <taxon>Actinomycetes</taxon>
        <taxon>Streptosporangiales</taxon>
        <taxon>Nocardiopsidaceae</taxon>
        <taxon>Nocardiopsis</taxon>
    </lineage>
</organism>